<feature type="domain" description="MbtH-like" evidence="1">
    <location>
        <begin position="4"/>
        <end position="53"/>
    </location>
</feature>
<dbReference type="EMBL" id="JAAGMS010000238">
    <property type="protein sequence ID" value="NEC00579.1"/>
    <property type="molecule type" value="Genomic_DNA"/>
</dbReference>
<dbReference type="InterPro" id="IPR005153">
    <property type="entry name" value="MbtH-like_dom"/>
</dbReference>
<dbReference type="SUPFAM" id="SSF160582">
    <property type="entry name" value="MbtH-like"/>
    <property type="match status" value="1"/>
</dbReference>
<dbReference type="Gene3D" id="3.90.820.10">
    <property type="entry name" value="Structural Genomics, Unknown Function 30-nov-00 1gh9 Mol_id"/>
    <property type="match status" value="1"/>
</dbReference>
<dbReference type="GO" id="GO:0019290">
    <property type="term" value="P:siderophore biosynthetic process"/>
    <property type="evidence" value="ECO:0007669"/>
    <property type="project" value="TreeGrafter"/>
</dbReference>
<evidence type="ECO:0000313" key="2">
    <source>
        <dbReference type="EMBL" id="NEB87448.1"/>
    </source>
</evidence>
<evidence type="ECO:0000259" key="1">
    <source>
        <dbReference type="SMART" id="SM00923"/>
    </source>
</evidence>
<dbReference type="PANTHER" id="PTHR38444:SF1">
    <property type="entry name" value="ENTEROBACTIN BIOSYNTHESIS PROTEIN YBDZ"/>
    <property type="match status" value="1"/>
</dbReference>
<reference evidence="2 4" key="1">
    <citation type="submission" date="2020-01" db="EMBL/GenBank/DDBJ databases">
        <title>Insect and environment-associated Actinomycetes.</title>
        <authorList>
            <person name="Currrie C."/>
            <person name="Chevrette M."/>
            <person name="Carlson C."/>
            <person name="Stubbendieck R."/>
            <person name="Wendt-Pienkowski E."/>
        </authorList>
    </citation>
    <scope>NUCLEOTIDE SEQUENCE</scope>
    <source>
        <strain evidence="2">SID505</strain>
        <strain evidence="3 4">SID7903</strain>
    </source>
</reference>
<dbReference type="GeneID" id="65913740"/>
<dbReference type="SMART" id="SM00923">
    <property type="entry name" value="MbtH"/>
    <property type="match status" value="1"/>
</dbReference>
<gene>
    <name evidence="2" type="ORF">G3I43_25225</name>
    <name evidence="3" type="ORF">G3I58_21740</name>
</gene>
<dbReference type="PANTHER" id="PTHR38444">
    <property type="entry name" value="ENTEROBACTIN BIOSYNTHESIS PROTEIN YBDZ"/>
    <property type="match status" value="1"/>
</dbReference>
<name>A0A6G3SYI5_STRAQ</name>
<dbReference type="EMBL" id="JAAGMK010000723">
    <property type="protein sequence ID" value="NEB87448.1"/>
    <property type="molecule type" value="Genomic_DNA"/>
</dbReference>
<evidence type="ECO:0000313" key="3">
    <source>
        <dbReference type="EMBL" id="NEC00579.1"/>
    </source>
</evidence>
<evidence type="ECO:0000313" key="4">
    <source>
        <dbReference type="Proteomes" id="UP000470951"/>
    </source>
</evidence>
<dbReference type="Pfam" id="PF03621">
    <property type="entry name" value="MbtH"/>
    <property type="match status" value="1"/>
</dbReference>
<dbReference type="InterPro" id="IPR037407">
    <property type="entry name" value="MLP_fam"/>
</dbReference>
<sequence>MTANPFEGDGAFHVLVNDEEQHALWPAFADVPAGWRSVFGPGERKAALEYVEAHWSDLRPRSLREHMADHSR</sequence>
<dbReference type="Proteomes" id="UP000470951">
    <property type="component" value="Unassembled WGS sequence"/>
</dbReference>
<dbReference type="GO" id="GO:0005829">
    <property type="term" value="C:cytosol"/>
    <property type="evidence" value="ECO:0007669"/>
    <property type="project" value="TreeGrafter"/>
</dbReference>
<comment type="caution">
    <text evidence="2">The sequence shown here is derived from an EMBL/GenBank/DDBJ whole genome shotgun (WGS) entry which is preliminary data.</text>
</comment>
<dbReference type="InterPro" id="IPR038020">
    <property type="entry name" value="MbtH-like_sf"/>
</dbReference>
<proteinExistence type="predicted"/>
<dbReference type="AlphaFoldDB" id="A0A6G3SYI5"/>
<dbReference type="RefSeq" id="WP_047179313.1">
    <property type="nucleotide sequence ID" value="NZ_BMVK01000005.1"/>
</dbReference>
<organism evidence="2">
    <name type="scientific">Streptomyces anulatus</name>
    <name type="common">Streptomyces chrysomallus</name>
    <dbReference type="NCBI Taxonomy" id="1892"/>
    <lineage>
        <taxon>Bacteria</taxon>
        <taxon>Bacillati</taxon>
        <taxon>Actinomycetota</taxon>
        <taxon>Actinomycetes</taxon>
        <taxon>Kitasatosporales</taxon>
        <taxon>Streptomycetaceae</taxon>
        <taxon>Streptomyces</taxon>
    </lineage>
</organism>
<protein>
    <submittedName>
        <fullName evidence="2">MbtH family NRPS accessory protein</fullName>
    </submittedName>
</protein>
<accession>A0A6G3SYI5</accession>